<name>A0A544TI37_9BACI</name>
<dbReference type="OrthoDB" id="1756121at2"/>
<evidence type="ECO:0000313" key="1">
    <source>
        <dbReference type="EMBL" id="TQR17101.1"/>
    </source>
</evidence>
<evidence type="ECO:0000313" key="2">
    <source>
        <dbReference type="Proteomes" id="UP000317316"/>
    </source>
</evidence>
<dbReference type="RefSeq" id="WP_142537344.1">
    <property type="nucleotide sequence ID" value="NZ_BMIE01000002.1"/>
</dbReference>
<dbReference type="EMBL" id="VDGH01000001">
    <property type="protein sequence ID" value="TQR17101.1"/>
    <property type="molecule type" value="Genomic_DNA"/>
</dbReference>
<reference evidence="1 2" key="1">
    <citation type="submission" date="2019-05" db="EMBL/GenBank/DDBJ databases">
        <title>Psychrobacillus vulpis sp. nov., a new species isolated from feces of a red fox that inhabits in The Tablas de Daimiel Natural Park, Albacete, Spain.</title>
        <authorList>
            <person name="Rodriguez M."/>
            <person name="Reina J.C."/>
            <person name="Bejar V."/>
            <person name="Llamas I."/>
        </authorList>
    </citation>
    <scope>NUCLEOTIDE SEQUENCE [LARGE SCALE GENOMIC DNA]</scope>
    <source>
        <strain evidence="1 2">NEAU-3TGS17</strain>
    </source>
</reference>
<proteinExistence type="predicted"/>
<sequence length="76" mass="8550">MLWIATQDDKSLINAKEITVDGKKIEGVIGSAAMDHWSKILGKYESNERALEILSEIFTKIEESNGFSVTYTMPKK</sequence>
<comment type="caution">
    <text evidence="1">The sequence shown here is derived from an EMBL/GenBank/DDBJ whole genome shotgun (WGS) entry which is preliminary data.</text>
</comment>
<dbReference type="Proteomes" id="UP000317316">
    <property type="component" value="Unassembled WGS sequence"/>
</dbReference>
<dbReference type="AlphaFoldDB" id="A0A544TI37"/>
<accession>A0A544TI37</accession>
<gene>
    <name evidence="1" type="ORF">FG382_02855</name>
</gene>
<organism evidence="1 2">
    <name type="scientific">Psychrobacillus lasiicapitis</name>
    <dbReference type="NCBI Taxonomy" id="1636719"/>
    <lineage>
        <taxon>Bacteria</taxon>
        <taxon>Bacillati</taxon>
        <taxon>Bacillota</taxon>
        <taxon>Bacilli</taxon>
        <taxon>Bacillales</taxon>
        <taxon>Bacillaceae</taxon>
        <taxon>Psychrobacillus</taxon>
    </lineage>
</organism>
<protein>
    <submittedName>
        <fullName evidence="1">Uncharacterized protein</fullName>
    </submittedName>
</protein>
<keyword evidence="2" id="KW-1185">Reference proteome</keyword>